<feature type="region of interest" description="Disordered" evidence="1">
    <location>
        <begin position="1"/>
        <end position="26"/>
    </location>
</feature>
<keyword evidence="3" id="KW-1185">Reference proteome</keyword>
<protein>
    <submittedName>
        <fullName evidence="2">Uncharacterized protein</fullName>
    </submittedName>
</protein>
<evidence type="ECO:0000313" key="3">
    <source>
        <dbReference type="Proteomes" id="UP001500442"/>
    </source>
</evidence>
<evidence type="ECO:0000313" key="2">
    <source>
        <dbReference type="EMBL" id="GAA2286212.1"/>
    </source>
</evidence>
<name>A0ABN3F489_9ACTN</name>
<comment type="caution">
    <text evidence="2">The sequence shown here is derived from an EMBL/GenBank/DDBJ whole genome shotgun (WGS) entry which is preliminary data.</text>
</comment>
<accession>A0ABN3F489</accession>
<reference evidence="2 3" key="1">
    <citation type="journal article" date="2019" name="Int. J. Syst. Evol. Microbiol.">
        <title>The Global Catalogue of Microorganisms (GCM) 10K type strain sequencing project: providing services to taxonomists for standard genome sequencing and annotation.</title>
        <authorList>
            <consortium name="The Broad Institute Genomics Platform"/>
            <consortium name="The Broad Institute Genome Sequencing Center for Infectious Disease"/>
            <person name="Wu L."/>
            <person name="Ma J."/>
        </authorList>
    </citation>
    <scope>NUCLEOTIDE SEQUENCE [LARGE SCALE GENOMIC DNA]</scope>
    <source>
        <strain evidence="2 3">JCM 4823</strain>
    </source>
</reference>
<sequence>MGFPHTQCNNSYNRCADTNAPENRSLLLPTPRREKARHIRQVGPGFQSPLAHLGEFGRDDLLKRTPSPCAPLLHKEQYNASKRTPESQQNCHPARLWIFIEQP</sequence>
<gene>
    <name evidence="2" type="ORF">GCM10010368_66590</name>
</gene>
<evidence type="ECO:0000256" key="1">
    <source>
        <dbReference type="SAM" id="MobiDB-lite"/>
    </source>
</evidence>
<dbReference type="EMBL" id="BAAASN010000031">
    <property type="protein sequence ID" value="GAA2286212.1"/>
    <property type="molecule type" value="Genomic_DNA"/>
</dbReference>
<proteinExistence type="predicted"/>
<dbReference type="Proteomes" id="UP001500442">
    <property type="component" value="Unassembled WGS sequence"/>
</dbReference>
<organism evidence="2 3">
    <name type="scientific">Streptomyces roseiscleroticus</name>
    <dbReference type="NCBI Taxonomy" id="1972"/>
    <lineage>
        <taxon>Bacteria</taxon>
        <taxon>Bacillati</taxon>
        <taxon>Actinomycetota</taxon>
        <taxon>Actinomycetes</taxon>
        <taxon>Kitasatosporales</taxon>
        <taxon>Streptomycetaceae</taxon>
        <taxon>Streptomyces</taxon>
    </lineage>
</organism>
<feature type="compositionally biased region" description="Polar residues" evidence="1">
    <location>
        <begin position="1"/>
        <end position="13"/>
    </location>
</feature>